<dbReference type="EMBL" id="CP054142">
    <property type="protein sequence ID" value="QTQ14469.1"/>
    <property type="molecule type" value="Genomic_DNA"/>
</dbReference>
<keyword evidence="7" id="KW-1185">Reference proteome</keyword>
<dbReference type="SUPFAM" id="SSF51905">
    <property type="entry name" value="FAD/NAD(P)-binding domain"/>
    <property type="match status" value="1"/>
</dbReference>
<dbReference type="GO" id="GO:0046872">
    <property type="term" value="F:metal ion binding"/>
    <property type="evidence" value="ECO:0007669"/>
    <property type="project" value="UniProtKB-KW"/>
</dbReference>
<dbReference type="Proteomes" id="UP000671908">
    <property type="component" value="Chromosome"/>
</dbReference>
<dbReference type="GO" id="GO:0016491">
    <property type="term" value="F:oxidoreductase activity"/>
    <property type="evidence" value="ECO:0007669"/>
    <property type="project" value="UniProtKB-KW"/>
</dbReference>
<keyword evidence="3" id="KW-0560">Oxidoreductase</keyword>
<dbReference type="InterPro" id="IPR039650">
    <property type="entry name" value="HdrA-like"/>
</dbReference>
<proteinExistence type="predicted"/>
<evidence type="ECO:0000313" key="6">
    <source>
        <dbReference type="EMBL" id="QTQ14469.1"/>
    </source>
</evidence>
<dbReference type="AlphaFoldDB" id="A0A975F5Q9"/>
<dbReference type="RefSeq" id="WP_210119122.1">
    <property type="nucleotide sequence ID" value="NZ_CP054142.1"/>
</dbReference>
<dbReference type="PANTHER" id="PTHR43498">
    <property type="entry name" value="FERREDOXIN:COB-COM HETERODISULFIDE REDUCTASE SUBUNIT A"/>
    <property type="match status" value="1"/>
</dbReference>
<evidence type="ECO:0000256" key="1">
    <source>
        <dbReference type="ARBA" id="ARBA00022485"/>
    </source>
</evidence>
<protein>
    <submittedName>
        <fullName evidence="6">FAD-dependent oxidoreductase</fullName>
    </submittedName>
</protein>
<dbReference type="Gene3D" id="3.50.50.60">
    <property type="entry name" value="FAD/NAD(P)-binding domain"/>
    <property type="match status" value="1"/>
</dbReference>
<evidence type="ECO:0000313" key="7">
    <source>
        <dbReference type="Proteomes" id="UP000671908"/>
    </source>
</evidence>
<keyword evidence="4" id="KW-0408">Iron</keyword>
<accession>A0A975F5Q9</accession>
<sequence length="455" mass="49236">MKLTKTYDVAVIGGGPGGIAAAISAARNGASVILAERNGYLGGQLGSGLPFLAFLDRKQRQVIGGVAQEFVDRLSKLNGTHGHTYCPFHISTTVIHPFLARIICFEMAKETGIDLLMHCELSDVKVSGGKIKSVTLSGKGEHIEIEANIFIDATGDGDLGFAAGASFNKGQEKDNVLQPPTLMFNLGGVDFEAFCDFIAEHPEELPYGLKMNNLREGYNAEFFRNNPSFIFFGMQNLIKKLRKEGKCPVARDTVIFIRQPIPGEVAVNTIRILNFDGSSVADLSRGELEAHLQILPLIDMFRDFVPGFKNCYLTSINSSIGVRESRRILGHKILSHKDCLDGIVSEDSIALCSYFIDIHSGTSDDTTGITVEEPFGIPYLCLVSKDVDNLMMSGRCISVDPIAFGATRIMNVCMAVGQACGTAASMATSCALSPKEVDVEKLRIKIAEQGAILKV</sequence>
<evidence type="ECO:0000256" key="5">
    <source>
        <dbReference type="ARBA" id="ARBA00023014"/>
    </source>
</evidence>
<dbReference type="Pfam" id="PF12831">
    <property type="entry name" value="FAD_oxidored"/>
    <property type="match status" value="1"/>
</dbReference>
<reference evidence="6 7" key="1">
    <citation type="journal article" date="2021" name="Microbiol. Resour. Announc.">
        <title>Complete Genome Sequences of Three Human Oral Treponema parvum Isolates.</title>
        <authorList>
            <person name="Zeng H."/>
            <person name="Watt R.M."/>
        </authorList>
    </citation>
    <scope>NUCLEOTIDE SEQUENCE [LARGE SCALE GENOMIC DNA]</scope>
    <source>
        <strain evidence="6 7">ATCC 700770</strain>
    </source>
</reference>
<dbReference type="KEGG" id="tpav:HRQ91_08385"/>
<keyword evidence="2" id="KW-0479">Metal-binding</keyword>
<organism evidence="6 7">
    <name type="scientific">Treponema parvum</name>
    <dbReference type="NCBI Taxonomy" id="138851"/>
    <lineage>
        <taxon>Bacteria</taxon>
        <taxon>Pseudomonadati</taxon>
        <taxon>Spirochaetota</taxon>
        <taxon>Spirochaetia</taxon>
        <taxon>Spirochaetales</taxon>
        <taxon>Treponemataceae</taxon>
        <taxon>Treponema</taxon>
    </lineage>
</organism>
<keyword evidence="5" id="KW-0411">Iron-sulfur</keyword>
<evidence type="ECO:0000256" key="2">
    <source>
        <dbReference type="ARBA" id="ARBA00022723"/>
    </source>
</evidence>
<dbReference type="PANTHER" id="PTHR43498:SF1">
    <property type="entry name" value="COB--COM HETERODISULFIDE REDUCTASE IRON-SULFUR SUBUNIT A"/>
    <property type="match status" value="1"/>
</dbReference>
<evidence type="ECO:0000256" key="3">
    <source>
        <dbReference type="ARBA" id="ARBA00023002"/>
    </source>
</evidence>
<gene>
    <name evidence="6" type="ORF">HRQ91_08385</name>
</gene>
<dbReference type="GO" id="GO:0051539">
    <property type="term" value="F:4 iron, 4 sulfur cluster binding"/>
    <property type="evidence" value="ECO:0007669"/>
    <property type="project" value="UniProtKB-KW"/>
</dbReference>
<keyword evidence="1" id="KW-0004">4Fe-4S</keyword>
<dbReference type="InterPro" id="IPR036188">
    <property type="entry name" value="FAD/NAD-bd_sf"/>
</dbReference>
<name>A0A975F5Q9_9SPIR</name>
<evidence type="ECO:0000256" key="4">
    <source>
        <dbReference type="ARBA" id="ARBA00023004"/>
    </source>
</evidence>